<dbReference type="RefSeq" id="WP_036905988.1">
    <property type="nucleotide sequence ID" value="NZ_CP138967.1"/>
</dbReference>
<evidence type="ECO:0000256" key="1">
    <source>
        <dbReference type="ARBA" id="ARBA00001942"/>
    </source>
</evidence>
<gene>
    <name evidence="12" type="ORF">EV03_1107</name>
</gene>
<dbReference type="GO" id="GO:0043546">
    <property type="term" value="F:molybdopterin cofactor binding"/>
    <property type="evidence" value="ECO:0007669"/>
    <property type="project" value="InterPro"/>
</dbReference>
<dbReference type="Pfam" id="PF04879">
    <property type="entry name" value="Molybdop_Fe4S4"/>
    <property type="match status" value="1"/>
</dbReference>
<protein>
    <submittedName>
        <fullName evidence="12">Assimilatory nitrate reductase large subunit</fullName>
        <ecNumber evidence="12">1.7.99.4</ecNumber>
    </submittedName>
</protein>
<dbReference type="GO" id="GO:0051539">
    <property type="term" value="F:4 iron, 4 sulfur cluster binding"/>
    <property type="evidence" value="ECO:0007669"/>
    <property type="project" value="UniProtKB-KW"/>
</dbReference>
<keyword evidence="9" id="KW-0411">Iron-sulfur</keyword>
<dbReference type="SUPFAM" id="SSF53706">
    <property type="entry name" value="Formate dehydrogenase/DMSO reductase, domains 1-3"/>
    <property type="match status" value="1"/>
</dbReference>
<reference evidence="13" key="1">
    <citation type="journal article" date="2014" name="Sci. Data">
        <title>Genomes of diverse isolates of the marine cyanobacterium Prochlorococcus.</title>
        <authorList>
            <person name="Biller S."/>
            <person name="Berube P."/>
            <person name="Thompson J."/>
            <person name="Kelly L."/>
            <person name="Roggensack S."/>
            <person name="Awad L."/>
            <person name="Roache-Johnson K."/>
            <person name="Ding H."/>
            <person name="Giovannoni S.J."/>
            <person name="Moore L.R."/>
            <person name="Chisholm S.W."/>
        </authorList>
    </citation>
    <scope>NUCLEOTIDE SEQUENCE [LARGE SCALE GENOMIC DNA]</scope>
    <source>
        <strain evidence="13">PAC1</strain>
    </source>
</reference>
<dbReference type="Gene3D" id="3.40.50.740">
    <property type="match status" value="1"/>
</dbReference>
<dbReference type="PIRSF" id="PIRSF000144">
    <property type="entry name" value="CbbBc"/>
    <property type="match status" value="1"/>
</dbReference>
<dbReference type="InterPro" id="IPR041957">
    <property type="entry name" value="CT_Nitrate-R-NapA-like"/>
</dbReference>
<evidence type="ECO:0000256" key="2">
    <source>
        <dbReference type="ARBA" id="ARBA00001966"/>
    </source>
</evidence>
<evidence type="ECO:0000313" key="13">
    <source>
        <dbReference type="Proteomes" id="UP000030392"/>
    </source>
</evidence>
<feature type="domain" description="4Fe-4S Mo/W bis-MGD-type" evidence="11">
    <location>
        <begin position="5"/>
        <end position="73"/>
    </location>
</feature>
<proteinExistence type="inferred from homology"/>
<keyword evidence="10" id="KW-0534">Nitrate assimilation</keyword>
<dbReference type="Gene3D" id="2.40.40.20">
    <property type="match status" value="1"/>
</dbReference>
<evidence type="ECO:0000256" key="7">
    <source>
        <dbReference type="ARBA" id="ARBA00023002"/>
    </source>
</evidence>
<dbReference type="Gene3D" id="3.40.228.10">
    <property type="entry name" value="Dimethylsulfoxide Reductase, domain 2"/>
    <property type="match status" value="1"/>
</dbReference>
<keyword evidence="5" id="KW-0500">Molybdenum</keyword>
<dbReference type="GO" id="GO:0016020">
    <property type="term" value="C:membrane"/>
    <property type="evidence" value="ECO:0007669"/>
    <property type="project" value="TreeGrafter"/>
</dbReference>
<sequence>MTEKIENLTSQCPYCGVGCGLEMQPPAESGKAVRRDADGYPMWRSRGDRNHPSNLGQICIKGATVGETLSPGRLNQPLYRDNLNDKYQSISWNEATDKIVSQIKKSLIKKGPNSIAMYGSGQFHTEDYYIAQKLLKGALGTNNFDANSRLCMSSAVAGYNLSLGSDGPPCCYEDLDHYTVAFLIGTNTAECHPVLFQRLLKRKKQHPDKVKIIVIDPRLTDTAKAADIYLPVAPGSDLALLYGIAHLVLKKNGQNTEFIENHTDKYSEFLEIIRNWTPQKVARFCGIPEKKLEEVANMFNQHERVLSLWSMGVNQRREGTAVVGGLINLHLLTGQIGKEGAGPFSLTGQPNAMGGREAGGLSHLLPGYRNISNTEHRKVVENHWDFPAGSISEKPGLNAWQQIEAMEKGEIDLWWVAATNPLVSMPDLNRVKAAIKNCSLVVLSEAYTNTETSHYAHLLLPAAQWSEKAGVMTNSERRITYCPAFRPCFGQSRPDWEIFAEVGQKLGFIDQFTYDSSSEVYSEFTALTSGRLCDSSGLNHELLKSIGPQQWPFPRESNPTKEAKRLYEDKRFATPNGRAQFYTKQPLGIAEPPCDMYPLVLTVGRYLGQWHTMTRTGKVTRLNKMHPEPLLEIHPMDAKDMNIKDGELSALNSRRGYLTVRVKETDRIRRGTVFLPMHWGFTQTNHCETNTLMHEQSCPISKQPELKASAVIVAPVNPVNQPIENDEKGFVKYVKEIVNMQ</sequence>
<name>A0A0A2C2Q4_PROMR</name>
<evidence type="ECO:0000256" key="6">
    <source>
        <dbReference type="ARBA" id="ARBA00022723"/>
    </source>
</evidence>
<dbReference type="PROSITE" id="PS51669">
    <property type="entry name" value="4FE4S_MOW_BIS_MGD"/>
    <property type="match status" value="1"/>
</dbReference>
<dbReference type="SMART" id="SM00926">
    <property type="entry name" value="Molybdop_Fe4S4"/>
    <property type="match status" value="1"/>
</dbReference>
<dbReference type="Pfam" id="PF00384">
    <property type="entry name" value="Molybdopterin"/>
    <property type="match status" value="1"/>
</dbReference>
<dbReference type="CDD" id="cd02754">
    <property type="entry name" value="MopB_Nitrate-R-NapA-like"/>
    <property type="match status" value="1"/>
</dbReference>
<comment type="caution">
    <text evidence="12">The sequence shown here is derived from an EMBL/GenBank/DDBJ whole genome shotgun (WGS) entry which is preliminary data.</text>
</comment>
<dbReference type="InterPro" id="IPR009010">
    <property type="entry name" value="Asp_de-COase-like_dom_sf"/>
</dbReference>
<dbReference type="InterPro" id="IPR006656">
    <property type="entry name" value="Mopterin_OxRdtase"/>
</dbReference>
<accession>A0A0A2C2Q4</accession>
<dbReference type="Proteomes" id="UP000030392">
    <property type="component" value="Unassembled WGS sequence"/>
</dbReference>
<dbReference type="PANTHER" id="PTHR43105">
    <property type="entry name" value="RESPIRATORY NITRATE REDUCTASE"/>
    <property type="match status" value="1"/>
</dbReference>
<dbReference type="SUPFAM" id="SSF50692">
    <property type="entry name" value="ADC-like"/>
    <property type="match status" value="1"/>
</dbReference>
<keyword evidence="7 12" id="KW-0560">Oxidoreductase</keyword>
<comment type="cofactor">
    <cofactor evidence="1">
        <name>Mo-bis(molybdopterin guanine dinucleotide)</name>
        <dbReference type="ChEBI" id="CHEBI:60539"/>
    </cofactor>
</comment>
<dbReference type="InterPro" id="IPR006963">
    <property type="entry name" value="Mopterin_OxRdtase_4Fe-4S_dom"/>
</dbReference>
<evidence type="ECO:0000259" key="11">
    <source>
        <dbReference type="PROSITE" id="PS51669"/>
    </source>
</evidence>
<dbReference type="InterPro" id="IPR027467">
    <property type="entry name" value="MopterinOxRdtase_cofactor_BS"/>
</dbReference>
<dbReference type="AlphaFoldDB" id="A0A0A2C2Q4"/>
<dbReference type="GO" id="GO:0046872">
    <property type="term" value="F:metal ion binding"/>
    <property type="evidence" value="ECO:0007669"/>
    <property type="project" value="UniProtKB-KW"/>
</dbReference>
<comment type="similarity">
    <text evidence="3">Belongs to the prokaryotic molybdopterin-containing oxidoreductase family. NasA/NapA/NarB subfamily.</text>
</comment>
<comment type="cofactor">
    <cofactor evidence="2">
        <name>[4Fe-4S] cluster</name>
        <dbReference type="ChEBI" id="CHEBI:49883"/>
    </cofactor>
</comment>
<keyword evidence="4" id="KW-0004">4Fe-4S</keyword>
<organism evidence="12 13">
    <name type="scientific">Prochlorococcus marinus str. PAC1</name>
    <dbReference type="NCBI Taxonomy" id="59924"/>
    <lineage>
        <taxon>Bacteria</taxon>
        <taxon>Bacillati</taxon>
        <taxon>Cyanobacteriota</taxon>
        <taxon>Cyanophyceae</taxon>
        <taxon>Synechococcales</taxon>
        <taxon>Prochlorococcaceae</taxon>
        <taxon>Prochlorococcus</taxon>
    </lineage>
</organism>
<dbReference type="InterPro" id="IPR050123">
    <property type="entry name" value="Prok_molybdopt-oxidoreductase"/>
</dbReference>
<dbReference type="EMBL" id="JNAX01000011">
    <property type="protein sequence ID" value="KGG20606.1"/>
    <property type="molecule type" value="Genomic_DNA"/>
</dbReference>
<dbReference type="CDD" id="cd02791">
    <property type="entry name" value="MopB_CT_Nitrate-R-NapA-like"/>
    <property type="match status" value="1"/>
</dbReference>
<dbReference type="GO" id="GO:0016491">
    <property type="term" value="F:oxidoreductase activity"/>
    <property type="evidence" value="ECO:0007669"/>
    <property type="project" value="UniProtKB-KW"/>
</dbReference>
<keyword evidence="8" id="KW-0408">Iron</keyword>
<evidence type="ECO:0000256" key="4">
    <source>
        <dbReference type="ARBA" id="ARBA00022485"/>
    </source>
</evidence>
<dbReference type="PANTHER" id="PTHR43105:SF9">
    <property type="entry name" value="NADPH-FE(3+) OXIDOREDUCTASE SUBUNIT ALPHA"/>
    <property type="match status" value="1"/>
</dbReference>
<keyword evidence="6" id="KW-0479">Metal-binding</keyword>
<evidence type="ECO:0000256" key="10">
    <source>
        <dbReference type="ARBA" id="ARBA00023063"/>
    </source>
</evidence>
<evidence type="ECO:0000256" key="3">
    <source>
        <dbReference type="ARBA" id="ARBA00008747"/>
    </source>
</evidence>
<dbReference type="InterPro" id="IPR006657">
    <property type="entry name" value="MoPterin_dinucl-bd_dom"/>
</dbReference>
<evidence type="ECO:0000313" key="12">
    <source>
        <dbReference type="EMBL" id="KGG20606.1"/>
    </source>
</evidence>
<evidence type="ECO:0000256" key="8">
    <source>
        <dbReference type="ARBA" id="ARBA00023004"/>
    </source>
</evidence>
<dbReference type="Gene3D" id="2.20.25.90">
    <property type="entry name" value="ADC-like domains"/>
    <property type="match status" value="1"/>
</dbReference>
<dbReference type="PROSITE" id="PS00551">
    <property type="entry name" value="MOLYBDOPTERIN_PROK_1"/>
    <property type="match status" value="1"/>
</dbReference>
<dbReference type="GO" id="GO:0042128">
    <property type="term" value="P:nitrate assimilation"/>
    <property type="evidence" value="ECO:0007669"/>
    <property type="project" value="UniProtKB-KW"/>
</dbReference>
<evidence type="ECO:0000256" key="9">
    <source>
        <dbReference type="ARBA" id="ARBA00023014"/>
    </source>
</evidence>
<dbReference type="EC" id="1.7.99.4" evidence="12"/>
<dbReference type="Pfam" id="PF01568">
    <property type="entry name" value="Molydop_binding"/>
    <property type="match status" value="1"/>
</dbReference>
<evidence type="ECO:0000256" key="5">
    <source>
        <dbReference type="ARBA" id="ARBA00022505"/>
    </source>
</evidence>